<organism evidence="1">
    <name type="scientific">marine sediment metagenome</name>
    <dbReference type="NCBI Taxonomy" id="412755"/>
    <lineage>
        <taxon>unclassified sequences</taxon>
        <taxon>metagenomes</taxon>
        <taxon>ecological metagenomes</taxon>
    </lineage>
</organism>
<evidence type="ECO:0000313" key="1">
    <source>
        <dbReference type="EMBL" id="GAG46829.1"/>
    </source>
</evidence>
<dbReference type="Pfam" id="PF00515">
    <property type="entry name" value="TPR_1"/>
    <property type="match status" value="1"/>
</dbReference>
<dbReference type="PROSITE" id="PS50005">
    <property type="entry name" value="TPR"/>
    <property type="match status" value="1"/>
</dbReference>
<dbReference type="InterPro" id="IPR011990">
    <property type="entry name" value="TPR-like_helical_dom_sf"/>
</dbReference>
<comment type="caution">
    <text evidence="1">The sequence shown here is derived from an EMBL/GenBank/DDBJ whole genome shotgun (WGS) entry which is preliminary data.</text>
</comment>
<protein>
    <submittedName>
        <fullName evidence="1">Uncharacterized protein</fullName>
    </submittedName>
</protein>
<sequence length="187" mass="20640">LPNSQLRVSVSTLYWQDGMPWDDRPWVPPDLAAELTAEDLHQNRDPALDAILALEPGAASPSLIELLQAAYQRAGIEAAVESYRVYKSNPAHRFVNTERPMNEAGYFLLGEGLAAEAIQIFRLNVEAYPESGNVYDSLGEAYMEAGETDLAIEYYEKTLELNPNNTNAVSRLQRLRAPEDGADGSSP</sequence>
<dbReference type="PROSITE" id="PS50293">
    <property type="entry name" value="TPR_REGION"/>
    <property type="match status" value="1"/>
</dbReference>
<name>X0XUA8_9ZZZZ</name>
<dbReference type="InterPro" id="IPR019734">
    <property type="entry name" value="TPR_rpt"/>
</dbReference>
<dbReference type="Gene3D" id="1.25.40.10">
    <property type="entry name" value="Tetratricopeptide repeat domain"/>
    <property type="match status" value="1"/>
</dbReference>
<reference evidence="1" key="1">
    <citation type="journal article" date="2014" name="Front. Microbiol.">
        <title>High frequency of phylogenetically diverse reductive dehalogenase-homologous genes in deep subseafloor sedimentary metagenomes.</title>
        <authorList>
            <person name="Kawai M."/>
            <person name="Futagami T."/>
            <person name="Toyoda A."/>
            <person name="Takaki Y."/>
            <person name="Nishi S."/>
            <person name="Hori S."/>
            <person name="Arai W."/>
            <person name="Tsubouchi T."/>
            <person name="Morono Y."/>
            <person name="Uchiyama I."/>
            <person name="Ito T."/>
            <person name="Fujiyama A."/>
            <person name="Inagaki F."/>
            <person name="Takami H."/>
        </authorList>
    </citation>
    <scope>NUCLEOTIDE SEQUENCE</scope>
    <source>
        <strain evidence="1">Expedition CK06-06</strain>
    </source>
</reference>
<proteinExistence type="predicted"/>
<accession>X0XUA8</accession>
<gene>
    <name evidence="1" type="ORF">S01H1_82008</name>
</gene>
<dbReference type="SUPFAM" id="SSF48452">
    <property type="entry name" value="TPR-like"/>
    <property type="match status" value="1"/>
</dbReference>
<dbReference type="SMART" id="SM00028">
    <property type="entry name" value="TPR"/>
    <property type="match status" value="1"/>
</dbReference>
<dbReference type="AlphaFoldDB" id="X0XUA8"/>
<feature type="non-terminal residue" evidence="1">
    <location>
        <position position="1"/>
    </location>
</feature>
<dbReference type="EMBL" id="BARS01055557">
    <property type="protein sequence ID" value="GAG46829.1"/>
    <property type="molecule type" value="Genomic_DNA"/>
</dbReference>